<evidence type="ECO:0000313" key="6">
    <source>
        <dbReference type="Proteomes" id="UP000009168"/>
    </source>
</evidence>
<sequence>MDYSEGEKLVYQDKLQAALEFYEALLIKDENDPIALREKTFCLVQLDRTSEAKQLIEKLKTILQNDYKVKYLEIKLIIQQGDSIGSQRNMKELQEFSNGLEQDNQINDCWSLLVRGILSHILKNNFKESLEFFEKSYNIIQQSEKYLIAQEIGTLYHDIYQIEEEEEIQKQLGIPKKDCITHAINWFKRVGEDNPNQGKGYLIISQIYLNQDNYEESEKYCKLAFELETTKPVAQVQLATIILKRDNNLEKSLELLKDAHTILKQSQQGTQEPSAISPEAELIIYQAKTLADKGYIKEALQILEESLKTHPKNPYIYLELGHTLFSSSDEDIPKSVQYYQKCYEIDPEFKDPAPAIAIGSYYLTQIQQLQELEEENERFDSEAELEELVAENEENKKKTQKDSQNSQKTNKKDDGEEEEIVENKKEQNEDAEEEEKEQKDSDDQDSKNKDYEQEIKQYSKKALEQFMKALKIDESRCQKVHKSIASCYRLLNKPTLACQSYEKELEQDPEDVETMTELVTVYRELNNKKKAVSLLEKIFLIDQTNDDMFLLLCELLDNNTDKIVNVLKKVYDRNPHHLDNIAQLIARAYIQFDQRQLFKQPEKWLKTAYDLNPKNPETLYTYGLLYIGKDQYEQALDWLTKCIQIDPDHIDCHETVFELMENYFDQIPLEKIIDVTKILIKNNEEWLSEKIIVCKNNDLLNAIKDQINHLITLRDNEEEDDEEEDEDDDDNSNGEEGDDNENDHDQEKASNEED</sequence>
<evidence type="ECO:0000256" key="3">
    <source>
        <dbReference type="PROSITE-ProRule" id="PRU00339"/>
    </source>
</evidence>
<accession>I7LZZ2</accession>
<name>I7LZZ2_TETTS</name>
<dbReference type="KEGG" id="tet:TTHERM_00486300"/>
<dbReference type="InterPro" id="IPR019734">
    <property type="entry name" value="TPR_rpt"/>
</dbReference>
<evidence type="ECO:0000256" key="4">
    <source>
        <dbReference type="SAM" id="MobiDB-lite"/>
    </source>
</evidence>
<feature type="region of interest" description="Disordered" evidence="4">
    <location>
        <begin position="713"/>
        <end position="754"/>
    </location>
</feature>
<dbReference type="InParanoid" id="I7LZZ2"/>
<dbReference type="Gene3D" id="1.25.40.10">
    <property type="entry name" value="Tetratricopeptide repeat domain"/>
    <property type="match status" value="4"/>
</dbReference>
<dbReference type="Proteomes" id="UP000009168">
    <property type="component" value="Unassembled WGS sequence"/>
</dbReference>
<dbReference type="AlphaFoldDB" id="I7LZZ2"/>
<dbReference type="PANTHER" id="PTHR12558">
    <property type="entry name" value="CELL DIVISION CYCLE 16,23,27"/>
    <property type="match status" value="1"/>
</dbReference>
<proteinExistence type="inferred from homology"/>
<feature type="compositionally biased region" description="Basic and acidic residues" evidence="4">
    <location>
        <begin position="743"/>
        <end position="754"/>
    </location>
</feature>
<evidence type="ECO:0000256" key="2">
    <source>
        <dbReference type="ARBA" id="ARBA00038210"/>
    </source>
</evidence>
<gene>
    <name evidence="5" type="ORF">TTHERM_00486300</name>
</gene>
<protein>
    <submittedName>
        <fullName evidence="5">Tetratricopeptide repeat protein</fullName>
    </submittedName>
</protein>
<organism evidence="5 6">
    <name type="scientific">Tetrahymena thermophila (strain SB210)</name>
    <dbReference type="NCBI Taxonomy" id="312017"/>
    <lineage>
        <taxon>Eukaryota</taxon>
        <taxon>Sar</taxon>
        <taxon>Alveolata</taxon>
        <taxon>Ciliophora</taxon>
        <taxon>Intramacronucleata</taxon>
        <taxon>Oligohymenophorea</taxon>
        <taxon>Hymenostomatida</taxon>
        <taxon>Tetrahymenina</taxon>
        <taxon>Tetrahymenidae</taxon>
        <taxon>Tetrahymena</taxon>
    </lineage>
</organism>
<keyword evidence="1 3" id="KW-0802">TPR repeat</keyword>
<feature type="region of interest" description="Disordered" evidence="4">
    <location>
        <begin position="391"/>
        <end position="449"/>
    </location>
</feature>
<dbReference type="EMBL" id="GG662587">
    <property type="protein sequence ID" value="EAR85179.1"/>
    <property type="molecule type" value="Genomic_DNA"/>
</dbReference>
<reference evidence="6" key="1">
    <citation type="journal article" date="2006" name="PLoS Biol.">
        <title>Macronuclear genome sequence of the ciliate Tetrahymena thermophila, a model eukaryote.</title>
        <authorList>
            <person name="Eisen J.A."/>
            <person name="Coyne R.S."/>
            <person name="Wu M."/>
            <person name="Wu D."/>
            <person name="Thiagarajan M."/>
            <person name="Wortman J.R."/>
            <person name="Badger J.H."/>
            <person name="Ren Q."/>
            <person name="Amedeo P."/>
            <person name="Jones K.M."/>
            <person name="Tallon L.J."/>
            <person name="Delcher A.L."/>
            <person name="Salzberg S.L."/>
            <person name="Silva J.C."/>
            <person name="Haas B.J."/>
            <person name="Majoros W.H."/>
            <person name="Farzad M."/>
            <person name="Carlton J.M."/>
            <person name="Smith R.K. Jr."/>
            <person name="Garg J."/>
            <person name="Pearlman R.E."/>
            <person name="Karrer K.M."/>
            <person name="Sun L."/>
            <person name="Manning G."/>
            <person name="Elde N.C."/>
            <person name="Turkewitz A.P."/>
            <person name="Asai D.J."/>
            <person name="Wilkes D.E."/>
            <person name="Wang Y."/>
            <person name="Cai H."/>
            <person name="Collins K."/>
            <person name="Stewart B.A."/>
            <person name="Lee S.R."/>
            <person name="Wilamowska K."/>
            <person name="Weinberg Z."/>
            <person name="Ruzzo W.L."/>
            <person name="Wloga D."/>
            <person name="Gaertig J."/>
            <person name="Frankel J."/>
            <person name="Tsao C.-C."/>
            <person name="Gorovsky M.A."/>
            <person name="Keeling P.J."/>
            <person name="Waller R.F."/>
            <person name="Patron N.J."/>
            <person name="Cherry J.M."/>
            <person name="Stover N.A."/>
            <person name="Krieger C.J."/>
            <person name="del Toro C."/>
            <person name="Ryder H.F."/>
            <person name="Williamson S.C."/>
            <person name="Barbeau R.A."/>
            <person name="Hamilton E.P."/>
            <person name="Orias E."/>
        </authorList>
    </citation>
    <scope>NUCLEOTIDE SEQUENCE [LARGE SCALE GENOMIC DNA]</scope>
    <source>
        <strain evidence="6">SB210</strain>
    </source>
</reference>
<dbReference type="GeneID" id="7831139"/>
<feature type="repeat" description="TPR" evidence="3">
    <location>
        <begin position="616"/>
        <end position="649"/>
    </location>
</feature>
<keyword evidence="6" id="KW-1185">Reference proteome</keyword>
<dbReference type="HOGENOM" id="CLU_369409_0_0_1"/>
<dbReference type="SUPFAM" id="SSF48452">
    <property type="entry name" value="TPR-like"/>
    <property type="match status" value="3"/>
</dbReference>
<dbReference type="PANTHER" id="PTHR12558:SF13">
    <property type="entry name" value="CELL DIVISION CYCLE PROTEIN 27 HOMOLOG"/>
    <property type="match status" value="1"/>
</dbReference>
<dbReference type="Pfam" id="PF13181">
    <property type="entry name" value="TPR_8"/>
    <property type="match status" value="2"/>
</dbReference>
<evidence type="ECO:0000313" key="5">
    <source>
        <dbReference type="EMBL" id="EAR85179.1"/>
    </source>
</evidence>
<dbReference type="RefSeq" id="XP_001032842.1">
    <property type="nucleotide sequence ID" value="XM_001032842.1"/>
</dbReference>
<dbReference type="InterPro" id="IPR011990">
    <property type="entry name" value="TPR-like_helical_dom_sf"/>
</dbReference>
<dbReference type="STRING" id="312017.I7LZZ2"/>
<dbReference type="OrthoDB" id="421121at2759"/>
<feature type="compositionally biased region" description="Basic and acidic residues" evidence="4">
    <location>
        <begin position="436"/>
        <end position="449"/>
    </location>
</feature>
<feature type="compositionally biased region" description="Acidic residues" evidence="4">
    <location>
        <begin position="716"/>
        <end position="742"/>
    </location>
</feature>
<comment type="similarity">
    <text evidence="2">Belongs to the APC3/CDC27 family.</text>
</comment>
<evidence type="ECO:0000256" key="1">
    <source>
        <dbReference type="ARBA" id="ARBA00022803"/>
    </source>
</evidence>
<dbReference type="SMART" id="SM00028">
    <property type="entry name" value="TPR"/>
    <property type="match status" value="7"/>
</dbReference>
<dbReference type="PROSITE" id="PS50005">
    <property type="entry name" value="TPR"/>
    <property type="match status" value="1"/>
</dbReference>